<comment type="similarity">
    <text evidence="2">Belongs to the DODA-type extradiol aromatic ring-opening dioxygenase family.</text>
</comment>
<proteinExistence type="inferred from homology"/>
<dbReference type="GO" id="GO:0008270">
    <property type="term" value="F:zinc ion binding"/>
    <property type="evidence" value="ECO:0007669"/>
    <property type="project" value="InterPro"/>
</dbReference>
<dbReference type="AlphaFoldDB" id="A0A0S2TEM3"/>
<organism evidence="7 8">
    <name type="scientific">Candidatus Tenderia electrophaga</name>
    <dbReference type="NCBI Taxonomy" id="1748243"/>
    <lineage>
        <taxon>Bacteria</taxon>
        <taxon>Pseudomonadati</taxon>
        <taxon>Pseudomonadota</taxon>
        <taxon>Gammaproteobacteria</taxon>
        <taxon>Candidatus Tenderiales</taxon>
        <taxon>Candidatus Tenderiaceae</taxon>
        <taxon>Candidatus Tenderia</taxon>
    </lineage>
</organism>
<keyword evidence="3" id="KW-0479">Metal-binding</keyword>
<evidence type="ECO:0000256" key="4">
    <source>
        <dbReference type="ARBA" id="ARBA00022833"/>
    </source>
</evidence>
<evidence type="ECO:0000259" key="6">
    <source>
        <dbReference type="Pfam" id="PF02900"/>
    </source>
</evidence>
<name>A0A0S2TEM3_9GAMM</name>
<keyword evidence="7" id="KW-0223">Dioxygenase</keyword>
<dbReference type="STRING" id="1748243.Tel_10925"/>
<reference evidence="7" key="1">
    <citation type="submission" date="2015-10" db="EMBL/GenBank/DDBJ databases">
        <title>Description of Candidatus Tenderia electrophaga gen. nov, sp. nov., an Uncultivated Electroautotroph from a Biocathode Enrichment.</title>
        <authorList>
            <person name="Eddie B.J."/>
            <person name="Malanoski A.P."/>
            <person name="Wang Z."/>
            <person name="Hall R.J."/>
            <person name="Oh S.D."/>
            <person name="Heiner C."/>
            <person name="Lin B."/>
            <person name="Strycharz-Glaven S.M."/>
        </authorList>
    </citation>
    <scope>NUCLEOTIDE SEQUENCE [LARGE SCALE GENOMIC DNA]</scope>
    <source>
        <strain evidence="7">NRL1</strain>
    </source>
</reference>
<keyword evidence="4" id="KW-0862">Zinc</keyword>
<dbReference type="KEGG" id="tee:Tel_10925"/>
<dbReference type="Pfam" id="PF02900">
    <property type="entry name" value="LigB"/>
    <property type="match status" value="1"/>
</dbReference>
<evidence type="ECO:0000313" key="8">
    <source>
        <dbReference type="Proteomes" id="UP000055136"/>
    </source>
</evidence>
<dbReference type="Gene3D" id="3.40.830.10">
    <property type="entry name" value="LigB-like"/>
    <property type="match status" value="1"/>
</dbReference>
<dbReference type="SUPFAM" id="SSF53213">
    <property type="entry name" value="LigB-like"/>
    <property type="match status" value="1"/>
</dbReference>
<gene>
    <name evidence="7" type="ORF">Tel_10925</name>
</gene>
<dbReference type="PANTHER" id="PTHR30096">
    <property type="entry name" value="4,5-DOPA DIOXYGENASE EXTRADIOL-LIKE PROTEIN"/>
    <property type="match status" value="1"/>
</dbReference>
<dbReference type="GO" id="GO:0008198">
    <property type="term" value="F:ferrous iron binding"/>
    <property type="evidence" value="ECO:0007669"/>
    <property type="project" value="InterPro"/>
</dbReference>
<dbReference type="PIRSF" id="PIRSF006157">
    <property type="entry name" value="Doxgns_DODA"/>
    <property type="match status" value="1"/>
</dbReference>
<evidence type="ECO:0000256" key="2">
    <source>
        <dbReference type="ARBA" id="ARBA00007581"/>
    </source>
</evidence>
<dbReference type="Proteomes" id="UP000055136">
    <property type="component" value="Chromosome"/>
</dbReference>
<dbReference type="GO" id="GO:0016702">
    <property type="term" value="F:oxidoreductase activity, acting on single donors with incorporation of molecular oxygen, incorporation of two atoms of oxygen"/>
    <property type="evidence" value="ECO:0007669"/>
    <property type="project" value="UniProtKB-ARBA"/>
</dbReference>
<evidence type="ECO:0000256" key="5">
    <source>
        <dbReference type="ARBA" id="ARBA00023002"/>
    </source>
</evidence>
<protein>
    <submittedName>
        <fullName evidence="7">Dioxygenase</fullName>
    </submittedName>
</protein>
<dbReference type="EMBL" id="CP013099">
    <property type="protein sequence ID" value="ALP53601.1"/>
    <property type="molecule type" value="Genomic_DNA"/>
</dbReference>
<dbReference type="InterPro" id="IPR004183">
    <property type="entry name" value="Xdiol_dOase_suB"/>
</dbReference>
<evidence type="ECO:0000256" key="3">
    <source>
        <dbReference type="ARBA" id="ARBA00022723"/>
    </source>
</evidence>
<accession>A0A0S2TEM3</accession>
<evidence type="ECO:0000256" key="1">
    <source>
        <dbReference type="ARBA" id="ARBA00001947"/>
    </source>
</evidence>
<feature type="domain" description="Extradiol ring-cleavage dioxygenase class III enzyme subunit B" evidence="6">
    <location>
        <begin position="37"/>
        <end position="257"/>
    </location>
</feature>
<dbReference type="NCBIfam" id="NF007914">
    <property type="entry name" value="PRK10628.1"/>
    <property type="match status" value="1"/>
</dbReference>
<keyword evidence="5" id="KW-0560">Oxidoreductase</keyword>
<dbReference type="CDD" id="cd07363">
    <property type="entry name" value="45_DOPA_Dioxygenase"/>
    <property type="match status" value="1"/>
</dbReference>
<evidence type="ECO:0000313" key="7">
    <source>
        <dbReference type="EMBL" id="ALP53601.1"/>
    </source>
</evidence>
<comment type="cofactor">
    <cofactor evidence="1">
        <name>Zn(2+)</name>
        <dbReference type="ChEBI" id="CHEBI:29105"/>
    </cofactor>
</comment>
<keyword evidence="8" id="KW-1185">Reference proteome</keyword>
<sequence length="269" mass="30230">MIEEKRDQSHDRMPVVFVGHGSPMNLAQVNQWNRGFAQLRHHVPKPAAILAISAHWYESGSYLTSNQQQPTIHDFGGFPDTLYNIQYPAPGDPLLAEQVHDLLGEWQVQLTEDWGLDHGIWSVLHWMYPEADIPVVQLSIDRMLDVRQHYAIGRSLAGLRDQNILIMASGNIVHNLPDAFKHMRFGTTTTPEWASRFDEAVKQALLAHDTEALLSLYPDSADGKLAHPTPDHWLPLIYAAGVVNANDRVSFPTEGFDLGSLSMRNIIFG</sequence>
<dbReference type="InterPro" id="IPR014436">
    <property type="entry name" value="Extradiol_dOase_DODA"/>
</dbReference>
<dbReference type="PANTHER" id="PTHR30096:SF0">
    <property type="entry name" value="4,5-DOPA DIOXYGENASE EXTRADIOL-LIKE PROTEIN"/>
    <property type="match status" value="1"/>
</dbReference>